<reference evidence="2" key="2">
    <citation type="submission" date="2019-07" db="EMBL/GenBank/DDBJ databases">
        <authorList>
            <person name="Yang Y."/>
            <person name="Bocs S."/>
            <person name="Baudouin L."/>
        </authorList>
    </citation>
    <scope>NUCLEOTIDE SEQUENCE</scope>
    <source>
        <tissue evidence="2">Spear leaf of Hainan Tall coconut</tissue>
    </source>
</reference>
<gene>
    <name evidence="1" type="ORF">COCNU_02G010210</name>
    <name evidence="2" type="ORF">COCNU_02G010220</name>
</gene>
<reference evidence="2" key="1">
    <citation type="journal article" date="2017" name="Gigascience">
        <title>The genome draft of coconut (Cocos nucifera).</title>
        <authorList>
            <person name="Xiao Y."/>
            <person name="Xu P."/>
            <person name="Fan H."/>
            <person name="Baudouin L."/>
            <person name="Xia W."/>
            <person name="Bocs S."/>
            <person name="Xu J."/>
            <person name="Li Q."/>
            <person name="Guo A."/>
            <person name="Zhou L."/>
            <person name="Li J."/>
            <person name="Wu Y."/>
            <person name="Ma Z."/>
            <person name="Armero A."/>
            <person name="Issali A.E."/>
            <person name="Liu N."/>
            <person name="Peng M."/>
            <person name="Yang Y."/>
        </authorList>
    </citation>
    <scope>NUCLEOTIDE SEQUENCE</scope>
    <source>
        <tissue evidence="2">Spear leaf of Hainan Tall coconut</tissue>
    </source>
</reference>
<accession>A0A8K0MXD3</accession>
<protein>
    <submittedName>
        <fullName evidence="2">Uncharacterized protein</fullName>
    </submittedName>
</protein>
<proteinExistence type="predicted"/>
<dbReference type="EMBL" id="CM017873">
    <property type="protein sequence ID" value="KAG1331054.1"/>
    <property type="molecule type" value="Genomic_DNA"/>
</dbReference>
<evidence type="ECO:0000313" key="2">
    <source>
        <dbReference type="EMBL" id="KAG1331054.1"/>
    </source>
</evidence>
<dbReference type="AlphaFoldDB" id="A0A8K0MXD3"/>
<evidence type="ECO:0000313" key="1">
    <source>
        <dbReference type="EMBL" id="KAG1331053.1"/>
    </source>
</evidence>
<name>A0A8K0MXD3_COCNU</name>
<dbReference type="Proteomes" id="UP000797356">
    <property type="component" value="Chromosome 2"/>
</dbReference>
<dbReference type="EMBL" id="CM017873">
    <property type="protein sequence ID" value="KAG1331053.1"/>
    <property type="molecule type" value="Genomic_DNA"/>
</dbReference>
<sequence length="105" mass="11943">MEVEEETGSRAWESFSTSRPALPHEQWGMVEMELDAARSLAEMAMLEGHGKEEEEEVGYGRRLAFEGAGGDLQRRELWGIGGNFLLDLNFSLFPFFDFITFDADF</sequence>
<keyword evidence="3" id="KW-1185">Reference proteome</keyword>
<comment type="caution">
    <text evidence="2">The sequence shown here is derived from an EMBL/GenBank/DDBJ whole genome shotgun (WGS) entry which is preliminary data.</text>
</comment>
<organism evidence="2 3">
    <name type="scientific">Cocos nucifera</name>
    <name type="common">Coconut palm</name>
    <dbReference type="NCBI Taxonomy" id="13894"/>
    <lineage>
        <taxon>Eukaryota</taxon>
        <taxon>Viridiplantae</taxon>
        <taxon>Streptophyta</taxon>
        <taxon>Embryophyta</taxon>
        <taxon>Tracheophyta</taxon>
        <taxon>Spermatophyta</taxon>
        <taxon>Magnoliopsida</taxon>
        <taxon>Liliopsida</taxon>
        <taxon>Arecaceae</taxon>
        <taxon>Arecoideae</taxon>
        <taxon>Cocoseae</taxon>
        <taxon>Attaleinae</taxon>
        <taxon>Cocos</taxon>
    </lineage>
</organism>
<evidence type="ECO:0000313" key="3">
    <source>
        <dbReference type="Proteomes" id="UP000797356"/>
    </source>
</evidence>